<evidence type="ECO:0000313" key="2">
    <source>
        <dbReference type="EMBL" id="URD81822.1"/>
    </source>
</evidence>
<dbReference type="Gene3D" id="3.10.450.40">
    <property type="match status" value="1"/>
</dbReference>
<accession>A0A9E7ETL9</accession>
<dbReference type="GO" id="GO:0008131">
    <property type="term" value="F:primary methylamine oxidase activity"/>
    <property type="evidence" value="ECO:0007669"/>
    <property type="project" value="InterPro"/>
</dbReference>
<dbReference type="GO" id="GO:0048038">
    <property type="term" value="F:quinone binding"/>
    <property type="evidence" value="ECO:0007669"/>
    <property type="project" value="InterPro"/>
</dbReference>
<dbReference type="EMBL" id="CP097503">
    <property type="protein sequence ID" value="URD81822.1"/>
    <property type="molecule type" value="Genomic_DNA"/>
</dbReference>
<protein>
    <submittedName>
        <fullName evidence="2">Copper amine oxidase, N2 domain</fullName>
    </submittedName>
</protein>
<keyword evidence="3" id="KW-1185">Reference proteome</keyword>
<evidence type="ECO:0000313" key="3">
    <source>
        <dbReference type="Proteomes" id="UP001055439"/>
    </source>
</evidence>
<feature type="region of interest" description="Disordered" evidence="1">
    <location>
        <begin position="158"/>
        <end position="196"/>
    </location>
</feature>
<organism evidence="2 3">
    <name type="scientific">Musa troglodytarum</name>
    <name type="common">fe'i banana</name>
    <dbReference type="NCBI Taxonomy" id="320322"/>
    <lineage>
        <taxon>Eukaryota</taxon>
        <taxon>Viridiplantae</taxon>
        <taxon>Streptophyta</taxon>
        <taxon>Embryophyta</taxon>
        <taxon>Tracheophyta</taxon>
        <taxon>Spermatophyta</taxon>
        <taxon>Magnoliopsida</taxon>
        <taxon>Liliopsida</taxon>
        <taxon>Zingiberales</taxon>
        <taxon>Musaceae</taxon>
        <taxon>Musa</taxon>
    </lineage>
</organism>
<sequence>MGRAVRCGQNYNPGRWVFKQFCWIFPGFQKFSAMLGFQKFLGVSFSTDLHRLNLLYYPHLLCHYNPSRTVKCASPLLLVSVTTGQETITTLLPISSPFSFVLLLSRAWVLQAKGEWGRVWWRRARERKATEARCLSDCSSREEGYYDGGFGELANPLQWPQLRKNRRPPTLPTASSVPRPEGSPAPSKNGLPRPLRSRLLCRRRRPGLTVGIPVMMRAQTSHPLDPLSSAEISVAVATVRGAGATSEVNFSSGERWYVVYRSSSVGIRKKHCGTGLLLPHFNHHCSPEQKVALSSRKCMQQFGVAITGDKSSHLKLSVMSSPL</sequence>
<reference evidence="2" key="1">
    <citation type="submission" date="2022-05" db="EMBL/GenBank/DDBJ databases">
        <title>The Musa troglodytarum L. genome provides insights into the mechanism of non-climacteric behaviour and enrichment of carotenoids.</title>
        <authorList>
            <person name="Wang J."/>
        </authorList>
    </citation>
    <scope>NUCLEOTIDE SEQUENCE</scope>
    <source>
        <tissue evidence="2">Leaf</tissue>
    </source>
</reference>
<gene>
    <name evidence="2" type="ORF">MUK42_19588</name>
</gene>
<name>A0A9E7ETL9_9LILI</name>
<dbReference type="Proteomes" id="UP001055439">
    <property type="component" value="Chromosome 10"/>
</dbReference>
<dbReference type="SUPFAM" id="SSF54416">
    <property type="entry name" value="Amine oxidase N-terminal region"/>
    <property type="match status" value="1"/>
</dbReference>
<dbReference type="GO" id="GO:0009308">
    <property type="term" value="P:amine metabolic process"/>
    <property type="evidence" value="ECO:0007669"/>
    <property type="project" value="InterPro"/>
</dbReference>
<evidence type="ECO:0000256" key="1">
    <source>
        <dbReference type="SAM" id="MobiDB-lite"/>
    </source>
</evidence>
<dbReference type="AlphaFoldDB" id="A0A9E7ETL9"/>
<proteinExistence type="predicted"/>
<dbReference type="GO" id="GO:0005507">
    <property type="term" value="F:copper ion binding"/>
    <property type="evidence" value="ECO:0007669"/>
    <property type="project" value="InterPro"/>
</dbReference>
<dbReference type="InterPro" id="IPR016182">
    <property type="entry name" value="Cu_amine_oxidase_N-reg"/>
</dbReference>